<comment type="caution">
    <text evidence="1">The sequence shown here is derived from an EMBL/GenBank/DDBJ whole genome shotgun (WGS) entry which is preliminary data.</text>
</comment>
<dbReference type="EMBL" id="AUPC02000091">
    <property type="protein sequence ID" value="POG72809.1"/>
    <property type="molecule type" value="Genomic_DNA"/>
</dbReference>
<dbReference type="AlphaFoldDB" id="A0A2P4Q584"/>
<evidence type="ECO:0000313" key="2">
    <source>
        <dbReference type="Proteomes" id="UP000018888"/>
    </source>
</evidence>
<reference evidence="1 2" key="2">
    <citation type="journal article" date="2018" name="New Phytol.">
        <title>High intraspecific genome diversity in the model arbuscular mycorrhizal symbiont Rhizophagus irregularis.</title>
        <authorList>
            <person name="Chen E.C.H."/>
            <person name="Morin E."/>
            <person name="Beaudet D."/>
            <person name="Noel J."/>
            <person name="Yildirir G."/>
            <person name="Ndikumana S."/>
            <person name="Charron P."/>
            <person name="St-Onge C."/>
            <person name="Giorgi J."/>
            <person name="Kruger M."/>
            <person name="Marton T."/>
            <person name="Ropars J."/>
            <person name="Grigoriev I.V."/>
            <person name="Hainaut M."/>
            <person name="Henrissat B."/>
            <person name="Roux C."/>
            <person name="Martin F."/>
            <person name="Corradi N."/>
        </authorList>
    </citation>
    <scope>NUCLEOTIDE SEQUENCE [LARGE SCALE GENOMIC DNA]</scope>
    <source>
        <strain evidence="1 2">DAOM 197198</strain>
    </source>
</reference>
<organism evidence="1 2">
    <name type="scientific">Rhizophagus irregularis (strain DAOM 181602 / DAOM 197198 / MUCL 43194)</name>
    <name type="common">Arbuscular mycorrhizal fungus</name>
    <name type="synonym">Glomus intraradices</name>
    <dbReference type="NCBI Taxonomy" id="747089"/>
    <lineage>
        <taxon>Eukaryota</taxon>
        <taxon>Fungi</taxon>
        <taxon>Fungi incertae sedis</taxon>
        <taxon>Mucoromycota</taxon>
        <taxon>Glomeromycotina</taxon>
        <taxon>Glomeromycetes</taxon>
        <taxon>Glomerales</taxon>
        <taxon>Glomeraceae</taxon>
        <taxon>Rhizophagus</taxon>
    </lineage>
</organism>
<proteinExistence type="predicted"/>
<sequence>MENIEYEMGLSSEFYENNDLYTKLVIQDHSADGYRVFDSLDEFWEFNDSVPLHSRCFSEVVFADAPQAPIVHVGLSSRNKMPTRKIVDIIRSVITIMLEVFKAPNSSMIVQGRAIARWNPLIETRRMVVKSSL</sequence>
<evidence type="ECO:0000313" key="1">
    <source>
        <dbReference type="EMBL" id="POG72809.1"/>
    </source>
</evidence>
<keyword evidence="2" id="KW-1185">Reference proteome</keyword>
<accession>A0A2P4Q584</accession>
<dbReference type="Proteomes" id="UP000018888">
    <property type="component" value="Unassembled WGS sequence"/>
</dbReference>
<name>A0A2P4Q584_RHIID</name>
<protein>
    <submittedName>
        <fullName evidence="1">Uncharacterized protein</fullName>
    </submittedName>
</protein>
<dbReference type="VEuPathDB" id="FungiDB:RhiirFUN_011552"/>
<gene>
    <name evidence="1" type="ORF">GLOIN_2v1773270</name>
</gene>
<reference evidence="1 2" key="1">
    <citation type="journal article" date="2013" name="Proc. Natl. Acad. Sci. U.S.A.">
        <title>Genome of an arbuscular mycorrhizal fungus provides insight into the oldest plant symbiosis.</title>
        <authorList>
            <person name="Tisserant E."/>
            <person name="Malbreil M."/>
            <person name="Kuo A."/>
            <person name="Kohler A."/>
            <person name="Symeonidi A."/>
            <person name="Balestrini R."/>
            <person name="Charron P."/>
            <person name="Duensing N."/>
            <person name="Frei Dit Frey N."/>
            <person name="Gianinazzi-Pearson V."/>
            <person name="Gilbert L.B."/>
            <person name="Handa Y."/>
            <person name="Herr J.R."/>
            <person name="Hijri M."/>
            <person name="Koul R."/>
            <person name="Kawaguchi M."/>
            <person name="Krajinski F."/>
            <person name="Lammers P.J."/>
            <person name="Masclaux F.G."/>
            <person name="Murat C."/>
            <person name="Morin E."/>
            <person name="Ndikumana S."/>
            <person name="Pagni M."/>
            <person name="Petitpierre D."/>
            <person name="Requena N."/>
            <person name="Rosikiewicz P."/>
            <person name="Riley R."/>
            <person name="Saito K."/>
            <person name="San Clemente H."/>
            <person name="Shapiro H."/>
            <person name="van Tuinen D."/>
            <person name="Becard G."/>
            <person name="Bonfante P."/>
            <person name="Paszkowski U."/>
            <person name="Shachar-Hill Y.Y."/>
            <person name="Tuskan G.A."/>
            <person name="Young P.W."/>
            <person name="Sanders I.R."/>
            <person name="Henrissat B."/>
            <person name="Rensing S.A."/>
            <person name="Grigoriev I.V."/>
            <person name="Corradi N."/>
            <person name="Roux C."/>
            <person name="Martin F."/>
        </authorList>
    </citation>
    <scope>NUCLEOTIDE SEQUENCE [LARGE SCALE GENOMIC DNA]</scope>
    <source>
        <strain evidence="1 2">DAOM 197198</strain>
    </source>
</reference>